<dbReference type="OrthoDB" id="711832at2"/>
<comment type="caution">
    <text evidence="1">The sequence shown here is derived from an EMBL/GenBank/DDBJ whole genome shotgun (WGS) entry which is preliminary data.</text>
</comment>
<dbReference type="AlphaFoldDB" id="A0A562M7R1"/>
<evidence type="ECO:0000313" key="1">
    <source>
        <dbReference type="EMBL" id="TWI15974.1"/>
    </source>
</evidence>
<dbReference type="RefSeq" id="WP_145330277.1">
    <property type="nucleotide sequence ID" value="NZ_JBPFPW010000003.1"/>
</dbReference>
<dbReference type="Proteomes" id="UP000315908">
    <property type="component" value="Unassembled WGS sequence"/>
</dbReference>
<reference evidence="1 2" key="1">
    <citation type="journal article" date="2015" name="Stand. Genomic Sci.">
        <title>Genomic Encyclopedia of Bacterial and Archaeal Type Strains, Phase III: the genomes of soil and plant-associated and newly described type strains.</title>
        <authorList>
            <person name="Whitman W.B."/>
            <person name="Woyke T."/>
            <person name="Klenk H.P."/>
            <person name="Zhou Y."/>
            <person name="Lilburn T.G."/>
            <person name="Beck B.J."/>
            <person name="De Vos P."/>
            <person name="Vandamme P."/>
            <person name="Eisen J.A."/>
            <person name="Garrity G."/>
            <person name="Hugenholtz P."/>
            <person name="Kyrpides N.C."/>
        </authorList>
    </citation>
    <scope>NUCLEOTIDE SEQUENCE [LARGE SCALE GENOMIC DNA]</scope>
    <source>
        <strain evidence="1 2">CGMCC 1.6855</strain>
    </source>
</reference>
<name>A0A562M7R1_9SPHI</name>
<dbReference type="EMBL" id="VLKR01000035">
    <property type="protein sequence ID" value="TWI15974.1"/>
    <property type="molecule type" value="Genomic_DNA"/>
</dbReference>
<gene>
    <name evidence="1" type="ORF">IQ31_04668</name>
</gene>
<evidence type="ECO:0000313" key="2">
    <source>
        <dbReference type="Proteomes" id="UP000315908"/>
    </source>
</evidence>
<protein>
    <submittedName>
        <fullName evidence="1">Uncharacterized protein</fullName>
    </submittedName>
</protein>
<accession>A0A562M7R1</accession>
<organism evidence="1 2">
    <name type="scientific">Sphingobacterium siyangense</name>
    <dbReference type="NCBI Taxonomy" id="459529"/>
    <lineage>
        <taxon>Bacteria</taxon>
        <taxon>Pseudomonadati</taxon>
        <taxon>Bacteroidota</taxon>
        <taxon>Sphingobacteriia</taxon>
        <taxon>Sphingobacteriales</taxon>
        <taxon>Sphingobacteriaceae</taxon>
        <taxon>Sphingobacterium</taxon>
    </lineage>
</organism>
<sequence length="341" mass="38349">MEIRRFFIAILFISLCNLGFGQRIRLESAGLTNVSFKGNVIFLKYNAPTAMRFYFMMSKPAIAPWSGLPVKGEAKLFYYKDNQEVVLVTAPFTNADWPSGGTFSQMIQKDFTVPANTVTVSNPVVDVQARWRYYKEGYPDPETTNGWTEWYYASTRPFALNPDEIPASSFSGSNSTCGESVYTITNPYKVTLENAAGIATLTSLGNNQWKVIRIGNAVGTVILRSTYEGKVFNYPIEVSSEMKGTIDGPVGIKQGWNDNYFYFKPEPGMDYTNVNWSVDSPHLITTQVDKYTFKISVPTNYPLMDKGRGDDVEIYIRSNGECGVMEKSRILRILPARPIKN</sequence>
<proteinExistence type="predicted"/>